<dbReference type="PANTHER" id="PTHR45858:SF5">
    <property type="entry name" value="MOESIN_EZRIN_RADIXIN HOMOLOG 1"/>
    <property type="match status" value="1"/>
</dbReference>
<proteinExistence type="predicted"/>
<dbReference type="SUPFAM" id="SSF47031">
    <property type="entry name" value="Second domain of FERM"/>
    <property type="match status" value="1"/>
</dbReference>
<dbReference type="PRINTS" id="PR00935">
    <property type="entry name" value="BAND41"/>
</dbReference>
<dbReference type="FunFam" id="1.20.80.10:FF:000005">
    <property type="entry name" value="FERM, RhoGEF and pleckstrin domain-containing protein 1"/>
    <property type="match status" value="1"/>
</dbReference>
<dbReference type="GO" id="GO:0009887">
    <property type="term" value="P:animal organ morphogenesis"/>
    <property type="evidence" value="ECO:0007669"/>
    <property type="project" value="UniProtKB-ARBA"/>
</dbReference>
<dbReference type="Proteomes" id="UP000324832">
    <property type="component" value="Unassembled WGS sequence"/>
</dbReference>
<protein>
    <recommendedName>
        <fullName evidence="1">FERM domain-containing protein</fullName>
    </recommendedName>
</protein>
<dbReference type="CDD" id="cd14473">
    <property type="entry name" value="FERM_B-lobe"/>
    <property type="match status" value="1"/>
</dbReference>
<feature type="domain" description="FERM" evidence="1">
    <location>
        <begin position="1"/>
        <end position="102"/>
    </location>
</feature>
<dbReference type="InterPro" id="IPR000299">
    <property type="entry name" value="FERM_domain"/>
</dbReference>
<dbReference type="GO" id="GO:0005085">
    <property type="term" value="F:guanyl-nucleotide exchange factor activity"/>
    <property type="evidence" value="ECO:0007669"/>
    <property type="project" value="TreeGrafter"/>
</dbReference>
<dbReference type="InterPro" id="IPR014352">
    <property type="entry name" value="FERM/acyl-CoA-bd_prot_sf"/>
</dbReference>
<name>A0A5E4QHI5_9NEOP</name>
<sequence>MLEPTLRFCVKFYTPDPARLEEEFTRYLFCLQIKRDLAQGCIQCNENTAALMASYIIQAECGDFVPEDYPDHSYLSGYKFFTGQDPESEKRIMENHKKHMRV</sequence>
<dbReference type="InterPro" id="IPR035963">
    <property type="entry name" value="FERM_2"/>
</dbReference>
<dbReference type="PROSITE" id="PS50057">
    <property type="entry name" value="FERM_3"/>
    <property type="match status" value="1"/>
</dbReference>
<accession>A0A5E4QHI5</accession>
<dbReference type="InterPro" id="IPR019749">
    <property type="entry name" value="Band_41_domain"/>
</dbReference>
<dbReference type="GO" id="GO:0030182">
    <property type="term" value="P:neuron differentiation"/>
    <property type="evidence" value="ECO:0007669"/>
    <property type="project" value="UniProtKB-ARBA"/>
</dbReference>
<keyword evidence="3" id="KW-1185">Reference proteome</keyword>
<dbReference type="AlphaFoldDB" id="A0A5E4QHI5"/>
<dbReference type="InterPro" id="IPR051835">
    <property type="entry name" value="RAC1-GEF"/>
</dbReference>
<evidence type="ECO:0000259" key="1">
    <source>
        <dbReference type="PROSITE" id="PS50057"/>
    </source>
</evidence>
<dbReference type="Pfam" id="PF00373">
    <property type="entry name" value="FERM_M"/>
    <property type="match status" value="1"/>
</dbReference>
<dbReference type="Gene3D" id="1.20.80.10">
    <property type="match status" value="1"/>
</dbReference>
<evidence type="ECO:0000313" key="3">
    <source>
        <dbReference type="Proteomes" id="UP000324832"/>
    </source>
</evidence>
<dbReference type="EMBL" id="FZQP02003222">
    <property type="protein sequence ID" value="VVC97585.1"/>
    <property type="molecule type" value="Genomic_DNA"/>
</dbReference>
<reference evidence="2 3" key="1">
    <citation type="submission" date="2017-07" db="EMBL/GenBank/DDBJ databases">
        <authorList>
            <person name="Talla V."/>
            <person name="Backstrom N."/>
        </authorList>
    </citation>
    <scope>NUCLEOTIDE SEQUENCE [LARGE SCALE GENOMIC DNA]</scope>
</reference>
<dbReference type="PANTHER" id="PTHR45858">
    <property type="entry name" value="FERM DOMAIN CONTAINING PROTEIN"/>
    <property type="match status" value="1"/>
</dbReference>
<organism evidence="2 3">
    <name type="scientific">Leptidea sinapis</name>
    <dbReference type="NCBI Taxonomy" id="189913"/>
    <lineage>
        <taxon>Eukaryota</taxon>
        <taxon>Metazoa</taxon>
        <taxon>Ecdysozoa</taxon>
        <taxon>Arthropoda</taxon>
        <taxon>Hexapoda</taxon>
        <taxon>Insecta</taxon>
        <taxon>Pterygota</taxon>
        <taxon>Neoptera</taxon>
        <taxon>Endopterygota</taxon>
        <taxon>Lepidoptera</taxon>
        <taxon>Glossata</taxon>
        <taxon>Ditrysia</taxon>
        <taxon>Papilionoidea</taxon>
        <taxon>Pieridae</taxon>
        <taxon>Dismorphiinae</taxon>
        <taxon>Leptidea</taxon>
    </lineage>
</organism>
<evidence type="ECO:0000313" key="2">
    <source>
        <dbReference type="EMBL" id="VVC97585.1"/>
    </source>
</evidence>
<dbReference type="InterPro" id="IPR019748">
    <property type="entry name" value="FERM_central"/>
</dbReference>
<dbReference type="GO" id="GO:0071944">
    <property type="term" value="C:cell periphery"/>
    <property type="evidence" value="ECO:0007669"/>
    <property type="project" value="UniProtKB-ARBA"/>
</dbReference>
<gene>
    <name evidence="2" type="ORF">LSINAPIS_LOCUS8827</name>
</gene>